<keyword evidence="7" id="KW-0809">Transit peptide</keyword>
<organism evidence="12 13">
    <name type="scientific">Mongoliibacter ruber</name>
    <dbReference type="NCBI Taxonomy" id="1750599"/>
    <lineage>
        <taxon>Bacteria</taxon>
        <taxon>Pseudomonadati</taxon>
        <taxon>Bacteroidota</taxon>
        <taxon>Cytophagia</taxon>
        <taxon>Cytophagales</taxon>
        <taxon>Cyclobacteriaceae</taxon>
        <taxon>Mongoliibacter</taxon>
    </lineage>
</organism>
<dbReference type="Proteomes" id="UP000238157">
    <property type="component" value="Unassembled WGS sequence"/>
</dbReference>
<dbReference type="RefSeq" id="WP_106131981.1">
    <property type="nucleotide sequence ID" value="NZ_PVTR01000001.1"/>
</dbReference>
<dbReference type="Pfam" id="PF02163">
    <property type="entry name" value="Peptidase_M50"/>
    <property type="match status" value="1"/>
</dbReference>
<evidence type="ECO:0000256" key="5">
    <source>
        <dbReference type="ARBA" id="ARBA00022692"/>
    </source>
</evidence>
<dbReference type="GO" id="GO:0008233">
    <property type="term" value="F:peptidase activity"/>
    <property type="evidence" value="ECO:0007669"/>
    <property type="project" value="UniProtKB-KW"/>
</dbReference>
<comment type="similarity">
    <text evidence="3">Belongs to the peptidase M50B family.</text>
</comment>
<comment type="subcellular location">
    <subcellularLocation>
        <location evidence="2">Membrane</location>
        <topology evidence="2">Multi-pass membrane protein</topology>
    </subcellularLocation>
</comment>
<feature type="transmembrane region" description="Helical" evidence="10">
    <location>
        <begin position="244"/>
        <end position="262"/>
    </location>
</feature>
<evidence type="ECO:0000256" key="1">
    <source>
        <dbReference type="ARBA" id="ARBA00001947"/>
    </source>
</evidence>
<evidence type="ECO:0000256" key="2">
    <source>
        <dbReference type="ARBA" id="ARBA00004141"/>
    </source>
</evidence>
<feature type="transmembrane region" description="Helical" evidence="10">
    <location>
        <begin position="116"/>
        <end position="139"/>
    </location>
</feature>
<gene>
    <name evidence="12" type="ORF">CLW00_101429</name>
</gene>
<feature type="transmembrane region" description="Helical" evidence="10">
    <location>
        <begin position="202"/>
        <end position="223"/>
    </location>
</feature>
<dbReference type="PANTHER" id="PTHR31412">
    <property type="entry name" value="ZINC METALLOPROTEASE EGY1"/>
    <property type="match status" value="1"/>
</dbReference>
<dbReference type="PANTHER" id="PTHR31412:SF0">
    <property type="entry name" value="ZINC METALLOPROTEASE EGY1, CHLOROPLASTIC-RELATED"/>
    <property type="match status" value="1"/>
</dbReference>
<evidence type="ECO:0000259" key="11">
    <source>
        <dbReference type="Pfam" id="PF02163"/>
    </source>
</evidence>
<reference evidence="12 13" key="1">
    <citation type="submission" date="2018-03" db="EMBL/GenBank/DDBJ databases">
        <title>Genomic Encyclopedia of Archaeal and Bacterial Type Strains, Phase II (KMG-II): from individual species to whole genera.</title>
        <authorList>
            <person name="Goeker M."/>
        </authorList>
    </citation>
    <scope>NUCLEOTIDE SEQUENCE [LARGE SCALE GENOMIC DNA]</scope>
    <source>
        <strain evidence="12 13">DSM 27929</strain>
    </source>
</reference>
<feature type="transmembrane region" description="Helical" evidence="10">
    <location>
        <begin position="350"/>
        <end position="369"/>
    </location>
</feature>
<comment type="cofactor">
    <cofactor evidence="1">
        <name>Zn(2+)</name>
        <dbReference type="ChEBI" id="CHEBI:29105"/>
    </cofactor>
</comment>
<keyword evidence="13" id="KW-1185">Reference proteome</keyword>
<keyword evidence="9 10" id="KW-0472">Membrane</keyword>
<evidence type="ECO:0000256" key="9">
    <source>
        <dbReference type="ARBA" id="ARBA00023136"/>
    </source>
</evidence>
<keyword evidence="8 10" id="KW-1133">Transmembrane helix</keyword>
<evidence type="ECO:0000313" key="13">
    <source>
        <dbReference type="Proteomes" id="UP000238157"/>
    </source>
</evidence>
<dbReference type="CDD" id="cd06160">
    <property type="entry name" value="S2P-M50_like_2"/>
    <property type="match status" value="1"/>
</dbReference>
<protein>
    <submittedName>
        <fullName evidence="12">Peptidase M50-like protein</fullName>
    </submittedName>
</protein>
<accession>A0A2T0WVZ4</accession>
<comment type="caution">
    <text evidence="12">The sequence shown here is derived from an EMBL/GenBank/DDBJ whole genome shotgun (WGS) entry which is preliminary data.</text>
</comment>
<feature type="domain" description="Peptidase M50" evidence="11">
    <location>
        <begin position="53"/>
        <end position="256"/>
    </location>
</feature>
<dbReference type="InterPro" id="IPR044838">
    <property type="entry name" value="EGY1-like"/>
</dbReference>
<dbReference type="AlphaFoldDB" id="A0A2T0WVZ4"/>
<feature type="transmembrane region" description="Helical" evidence="10">
    <location>
        <begin position="83"/>
        <end position="104"/>
    </location>
</feature>
<dbReference type="InterPro" id="IPR008915">
    <property type="entry name" value="Peptidase_M50"/>
</dbReference>
<keyword evidence="4" id="KW-0645">Protease</keyword>
<dbReference type="GO" id="GO:0016020">
    <property type="term" value="C:membrane"/>
    <property type="evidence" value="ECO:0007669"/>
    <property type="project" value="UniProtKB-SubCell"/>
</dbReference>
<name>A0A2T0WVZ4_9BACT</name>
<evidence type="ECO:0000256" key="10">
    <source>
        <dbReference type="SAM" id="Phobius"/>
    </source>
</evidence>
<keyword evidence="5 10" id="KW-0812">Transmembrane</keyword>
<sequence>MYSKKEYLKHGLLFIVTLITATFAGGEWLFGRSIMGSGEHFLNWEYFLKSLHFSIPFIGILLIHELGHLFTSIYHKVKSSLPYFVPGWLGFIGAPSIGTFGAIIQMKSFINSRKKFFDIGIAGPLAGFVIAIGVLWFGFTNLPEADYIYQIHPEYLDPDFEGHSAEDGYITLEIGYNLLFYGMEKLLADPEKMPVMSEIIHFPYLFAGYLALFFTALNLLPIGQLDGGHIIFGLFPKRHKEISLVAYTAFIFYAGLGIINPFHSIDELLIRMPLYIGFLYVCYRRTSLPSQTKWTIILMIVSVQYALVNIWPGLEGYSGWLLFGLLLGRLMGIEHPEVSGFKNLDKNRQILGWLAILIFILCFTPQPFIME</sequence>
<evidence type="ECO:0000256" key="7">
    <source>
        <dbReference type="ARBA" id="ARBA00022946"/>
    </source>
</evidence>
<dbReference type="EMBL" id="PVTR01000001">
    <property type="protein sequence ID" value="PRY90764.1"/>
    <property type="molecule type" value="Genomic_DNA"/>
</dbReference>
<dbReference type="OrthoDB" id="921763at2"/>
<proteinExistence type="inferred from homology"/>
<feature type="transmembrane region" description="Helical" evidence="10">
    <location>
        <begin position="12"/>
        <end position="30"/>
    </location>
</feature>
<evidence type="ECO:0000256" key="4">
    <source>
        <dbReference type="ARBA" id="ARBA00022670"/>
    </source>
</evidence>
<evidence type="ECO:0000256" key="6">
    <source>
        <dbReference type="ARBA" id="ARBA00022801"/>
    </source>
</evidence>
<keyword evidence="6" id="KW-0378">Hydrolase</keyword>
<evidence type="ECO:0000256" key="3">
    <source>
        <dbReference type="ARBA" id="ARBA00007931"/>
    </source>
</evidence>
<dbReference type="GO" id="GO:0006508">
    <property type="term" value="P:proteolysis"/>
    <property type="evidence" value="ECO:0007669"/>
    <property type="project" value="UniProtKB-KW"/>
</dbReference>
<feature type="transmembrane region" description="Helical" evidence="10">
    <location>
        <begin position="51"/>
        <end position="71"/>
    </location>
</feature>
<evidence type="ECO:0000313" key="12">
    <source>
        <dbReference type="EMBL" id="PRY90764.1"/>
    </source>
</evidence>
<evidence type="ECO:0000256" key="8">
    <source>
        <dbReference type="ARBA" id="ARBA00022989"/>
    </source>
</evidence>